<reference evidence="1" key="2">
    <citation type="submission" date="2020-11" db="EMBL/GenBank/DDBJ databases">
        <authorList>
            <person name="McCartney M.A."/>
            <person name="Auch B."/>
            <person name="Kono T."/>
            <person name="Mallez S."/>
            <person name="Becker A."/>
            <person name="Gohl D.M."/>
            <person name="Silverstein K.A.T."/>
            <person name="Koren S."/>
            <person name="Bechman K.B."/>
            <person name="Herman A."/>
            <person name="Abrahante J.E."/>
            <person name="Garbe J."/>
        </authorList>
    </citation>
    <scope>NUCLEOTIDE SEQUENCE</scope>
    <source>
        <strain evidence="1">Duluth1</strain>
        <tissue evidence="1">Whole animal</tissue>
    </source>
</reference>
<protein>
    <submittedName>
        <fullName evidence="1">Uncharacterized protein</fullName>
    </submittedName>
</protein>
<dbReference type="EMBL" id="JAIWYP010000015">
    <property type="protein sequence ID" value="KAH3703835.1"/>
    <property type="molecule type" value="Genomic_DNA"/>
</dbReference>
<name>A0A9D3YS06_DREPO</name>
<comment type="caution">
    <text evidence="1">The sequence shown here is derived from an EMBL/GenBank/DDBJ whole genome shotgun (WGS) entry which is preliminary data.</text>
</comment>
<gene>
    <name evidence="1" type="ORF">DPMN_078882</name>
</gene>
<evidence type="ECO:0000313" key="1">
    <source>
        <dbReference type="EMBL" id="KAH3703835.1"/>
    </source>
</evidence>
<organism evidence="1 2">
    <name type="scientific">Dreissena polymorpha</name>
    <name type="common">Zebra mussel</name>
    <name type="synonym">Mytilus polymorpha</name>
    <dbReference type="NCBI Taxonomy" id="45954"/>
    <lineage>
        <taxon>Eukaryota</taxon>
        <taxon>Metazoa</taxon>
        <taxon>Spiralia</taxon>
        <taxon>Lophotrochozoa</taxon>
        <taxon>Mollusca</taxon>
        <taxon>Bivalvia</taxon>
        <taxon>Autobranchia</taxon>
        <taxon>Heteroconchia</taxon>
        <taxon>Euheterodonta</taxon>
        <taxon>Imparidentia</taxon>
        <taxon>Neoheterodontei</taxon>
        <taxon>Myida</taxon>
        <taxon>Dreissenoidea</taxon>
        <taxon>Dreissenidae</taxon>
        <taxon>Dreissena</taxon>
    </lineage>
</organism>
<dbReference type="AlphaFoldDB" id="A0A9D3YS06"/>
<proteinExistence type="predicted"/>
<dbReference type="Proteomes" id="UP000828390">
    <property type="component" value="Unassembled WGS sequence"/>
</dbReference>
<accession>A0A9D3YS06</accession>
<evidence type="ECO:0000313" key="2">
    <source>
        <dbReference type="Proteomes" id="UP000828390"/>
    </source>
</evidence>
<reference evidence="1" key="1">
    <citation type="journal article" date="2019" name="bioRxiv">
        <title>The Genome of the Zebra Mussel, Dreissena polymorpha: A Resource for Invasive Species Research.</title>
        <authorList>
            <person name="McCartney M.A."/>
            <person name="Auch B."/>
            <person name="Kono T."/>
            <person name="Mallez S."/>
            <person name="Zhang Y."/>
            <person name="Obille A."/>
            <person name="Becker A."/>
            <person name="Abrahante J.E."/>
            <person name="Garbe J."/>
            <person name="Badalamenti J.P."/>
            <person name="Herman A."/>
            <person name="Mangelson H."/>
            <person name="Liachko I."/>
            <person name="Sullivan S."/>
            <person name="Sone E.D."/>
            <person name="Koren S."/>
            <person name="Silverstein K.A.T."/>
            <person name="Beckman K.B."/>
            <person name="Gohl D.M."/>
        </authorList>
    </citation>
    <scope>NUCLEOTIDE SEQUENCE</scope>
    <source>
        <strain evidence="1">Duluth1</strain>
        <tissue evidence="1">Whole animal</tissue>
    </source>
</reference>
<sequence length="112" mass="12761">MKFYFGKSKTAQSVNDPVLFYPTVAYISERNSHLLLVVDEQEAEMTVDTDMALAFLRESTIKVDVIRLPVTSGKNIAGSHTSYHIPFQEIKKSSNQNIKNNNKPLFRKLKNL</sequence>
<keyword evidence="2" id="KW-1185">Reference proteome</keyword>